<proteinExistence type="predicted"/>
<comment type="caution">
    <text evidence="2">The sequence shown here is derived from an EMBL/GenBank/DDBJ whole genome shotgun (WGS) entry which is preliminary data.</text>
</comment>
<keyword evidence="3" id="KW-1185">Reference proteome</keyword>
<keyword evidence="1" id="KW-1133">Transmembrane helix</keyword>
<evidence type="ECO:0008006" key="4">
    <source>
        <dbReference type="Google" id="ProtNLM"/>
    </source>
</evidence>
<dbReference type="OrthoDB" id="3830423at2"/>
<organism evidence="2 3">
    <name type="scientific">Gulosibacter macacae</name>
    <dbReference type="NCBI Taxonomy" id="2488791"/>
    <lineage>
        <taxon>Bacteria</taxon>
        <taxon>Bacillati</taxon>
        <taxon>Actinomycetota</taxon>
        <taxon>Actinomycetes</taxon>
        <taxon>Micrococcales</taxon>
        <taxon>Microbacteriaceae</taxon>
        <taxon>Gulosibacter</taxon>
    </lineage>
</organism>
<feature type="transmembrane region" description="Helical" evidence="1">
    <location>
        <begin position="6"/>
        <end position="25"/>
    </location>
</feature>
<feature type="transmembrane region" description="Helical" evidence="1">
    <location>
        <begin position="95"/>
        <end position="116"/>
    </location>
</feature>
<dbReference type="RefSeq" id="WP_124972086.1">
    <property type="nucleotide sequence ID" value="NZ_RQVS01000007.1"/>
</dbReference>
<gene>
    <name evidence="2" type="ORF">EG850_07425</name>
</gene>
<feature type="transmembrane region" description="Helical" evidence="1">
    <location>
        <begin position="70"/>
        <end position="88"/>
    </location>
</feature>
<accession>A0A3P3VVL0</accession>
<evidence type="ECO:0000313" key="3">
    <source>
        <dbReference type="Proteomes" id="UP000274391"/>
    </source>
</evidence>
<keyword evidence="1" id="KW-0812">Transmembrane</keyword>
<dbReference type="EMBL" id="RQVS01000007">
    <property type="protein sequence ID" value="RRJ86842.1"/>
    <property type="molecule type" value="Genomic_DNA"/>
</dbReference>
<protein>
    <recommendedName>
        <fullName evidence="4">Integral membrane protein</fullName>
    </recommendedName>
</protein>
<name>A0A3P3VVL0_9MICO</name>
<dbReference type="AlphaFoldDB" id="A0A3P3VVL0"/>
<keyword evidence="1" id="KW-0472">Membrane</keyword>
<sequence length="117" mass="12614">MEILRTILLILHFVGIAALLGVWFSQIKSISAGNARILPGMMHGAWTMLVTGLGLVTYLELATDVEINHMKIGIKLAVLIAIVVLALINRKKERVSAGVMWAIGGLTLLNIILAVAM</sequence>
<evidence type="ECO:0000256" key="1">
    <source>
        <dbReference type="SAM" id="Phobius"/>
    </source>
</evidence>
<reference evidence="2 3" key="1">
    <citation type="submission" date="2018-11" db="EMBL/GenBank/DDBJ databases">
        <title>YIM 102482-1 draft genome.</title>
        <authorList>
            <person name="Li G."/>
            <person name="Jiang Y."/>
        </authorList>
    </citation>
    <scope>NUCLEOTIDE SEQUENCE [LARGE SCALE GENOMIC DNA]</scope>
    <source>
        <strain evidence="2 3">YIM 102482-1</strain>
    </source>
</reference>
<dbReference type="Proteomes" id="UP000274391">
    <property type="component" value="Unassembled WGS sequence"/>
</dbReference>
<feature type="transmembrane region" description="Helical" evidence="1">
    <location>
        <begin position="37"/>
        <end position="58"/>
    </location>
</feature>
<evidence type="ECO:0000313" key="2">
    <source>
        <dbReference type="EMBL" id="RRJ86842.1"/>
    </source>
</evidence>